<dbReference type="InterPro" id="IPR002429">
    <property type="entry name" value="CcO_II-like_C"/>
</dbReference>
<keyword evidence="4" id="KW-0732">Signal</keyword>
<dbReference type="EMBL" id="BMGT01000003">
    <property type="protein sequence ID" value="GGG85928.1"/>
    <property type="molecule type" value="Genomic_DNA"/>
</dbReference>
<accession>A0A917M9B2</accession>
<organism evidence="6 7">
    <name type="scientific">Edaphobacter dinghuensis</name>
    <dbReference type="NCBI Taxonomy" id="1560005"/>
    <lineage>
        <taxon>Bacteria</taxon>
        <taxon>Pseudomonadati</taxon>
        <taxon>Acidobacteriota</taxon>
        <taxon>Terriglobia</taxon>
        <taxon>Terriglobales</taxon>
        <taxon>Acidobacteriaceae</taxon>
        <taxon>Edaphobacter</taxon>
    </lineage>
</organism>
<proteinExistence type="predicted"/>
<gene>
    <name evidence="6" type="ORF">GCM10011585_32270</name>
</gene>
<dbReference type="Proteomes" id="UP000647241">
    <property type="component" value="Unassembled WGS sequence"/>
</dbReference>
<evidence type="ECO:0000259" key="5">
    <source>
        <dbReference type="PROSITE" id="PS50857"/>
    </source>
</evidence>
<evidence type="ECO:0000256" key="2">
    <source>
        <dbReference type="ARBA" id="ARBA00022723"/>
    </source>
</evidence>
<dbReference type="InterPro" id="IPR001505">
    <property type="entry name" value="Copper_CuA"/>
</dbReference>
<evidence type="ECO:0000256" key="4">
    <source>
        <dbReference type="SAM" id="SignalP"/>
    </source>
</evidence>
<dbReference type="AlphaFoldDB" id="A0A917M9B2"/>
<dbReference type="GO" id="GO:0004129">
    <property type="term" value="F:cytochrome-c oxidase activity"/>
    <property type="evidence" value="ECO:0007669"/>
    <property type="project" value="InterPro"/>
</dbReference>
<feature type="signal peptide" evidence="4">
    <location>
        <begin position="1"/>
        <end position="25"/>
    </location>
</feature>
<protein>
    <recommendedName>
        <fullName evidence="5">Cytochrome oxidase subunit II copper A binding domain-containing protein</fullName>
    </recommendedName>
</protein>
<dbReference type="PANTHER" id="PTHR42838:SF2">
    <property type="entry name" value="NITROUS-OXIDE REDUCTASE"/>
    <property type="match status" value="1"/>
</dbReference>
<reference evidence="6" key="1">
    <citation type="journal article" date="2014" name="Int. J. Syst. Evol. Microbiol.">
        <title>Complete genome sequence of Corynebacterium casei LMG S-19264T (=DSM 44701T), isolated from a smear-ripened cheese.</title>
        <authorList>
            <consortium name="US DOE Joint Genome Institute (JGI-PGF)"/>
            <person name="Walter F."/>
            <person name="Albersmeier A."/>
            <person name="Kalinowski J."/>
            <person name="Ruckert C."/>
        </authorList>
    </citation>
    <scope>NUCLEOTIDE SEQUENCE</scope>
    <source>
        <strain evidence="6">CGMCC 1.12997</strain>
    </source>
</reference>
<dbReference type="PROSITE" id="PS00078">
    <property type="entry name" value="COX2"/>
    <property type="match status" value="1"/>
</dbReference>
<evidence type="ECO:0000256" key="3">
    <source>
        <dbReference type="ARBA" id="ARBA00023008"/>
    </source>
</evidence>
<name>A0A917M9B2_9BACT</name>
<comment type="subcellular location">
    <subcellularLocation>
        <location evidence="1">Cell envelope</location>
    </subcellularLocation>
</comment>
<dbReference type="InterPro" id="IPR051403">
    <property type="entry name" value="NosZ/Cyto_c_oxidase_sub2"/>
</dbReference>
<dbReference type="SUPFAM" id="SSF49503">
    <property type="entry name" value="Cupredoxins"/>
    <property type="match status" value="1"/>
</dbReference>
<dbReference type="PANTHER" id="PTHR42838">
    <property type="entry name" value="CYTOCHROME C OXIDASE SUBUNIT II"/>
    <property type="match status" value="1"/>
</dbReference>
<reference evidence="6" key="2">
    <citation type="submission" date="2020-09" db="EMBL/GenBank/DDBJ databases">
        <authorList>
            <person name="Sun Q."/>
            <person name="Zhou Y."/>
        </authorList>
    </citation>
    <scope>NUCLEOTIDE SEQUENCE</scope>
    <source>
        <strain evidence="6">CGMCC 1.12997</strain>
    </source>
</reference>
<dbReference type="InterPro" id="IPR008972">
    <property type="entry name" value="Cupredoxin"/>
</dbReference>
<keyword evidence="2" id="KW-0479">Metal-binding</keyword>
<feature type="chain" id="PRO_5037801130" description="Cytochrome oxidase subunit II copper A binding domain-containing protein" evidence="4">
    <location>
        <begin position="26"/>
        <end position="121"/>
    </location>
</feature>
<keyword evidence="7" id="KW-1185">Reference proteome</keyword>
<evidence type="ECO:0000313" key="7">
    <source>
        <dbReference type="Proteomes" id="UP000647241"/>
    </source>
</evidence>
<dbReference type="Pfam" id="PF13473">
    <property type="entry name" value="Cupredoxin_1"/>
    <property type="match status" value="1"/>
</dbReference>
<dbReference type="PROSITE" id="PS50857">
    <property type="entry name" value="COX2_CUA"/>
    <property type="match status" value="1"/>
</dbReference>
<dbReference type="InterPro" id="IPR028096">
    <property type="entry name" value="EfeO_Cupredoxin"/>
</dbReference>
<sequence length="121" mass="13055">MKKKFLLLTLAIGALTVASLPVLQAQTQIAPQRIVITAKRFSYNPEEITLKKGQPVVLVLKSVDVAHGLRFRDLNVTVKVKAGGTAEVKFTPDKTGDFIAHCSVFCGSGHGSMSLKLHVVD</sequence>
<dbReference type="GO" id="GO:0030313">
    <property type="term" value="C:cell envelope"/>
    <property type="evidence" value="ECO:0007669"/>
    <property type="project" value="UniProtKB-SubCell"/>
</dbReference>
<dbReference type="GO" id="GO:0016020">
    <property type="term" value="C:membrane"/>
    <property type="evidence" value="ECO:0007669"/>
    <property type="project" value="InterPro"/>
</dbReference>
<dbReference type="Gene3D" id="2.60.40.420">
    <property type="entry name" value="Cupredoxins - blue copper proteins"/>
    <property type="match status" value="1"/>
</dbReference>
<dbReference type="RefSeq" id="WP_188555170.1">
    <property type="nucleotide sequence ID" value="NZ_BMGT01000003.1"/>
</dbReference>
<evidence type="ECO:0000256" key="1">
    <source>
        <dbReference type="ARBA" id="ARBA00004196"/>
    </source>
</evidence>
<feature type="domain" description="Cytochrome oxidase subunit II copper A binding" evidence="5">
    <location>
        <begin position="27"/>
        <end position="121"/>
    </location>
</feature>
<dbReference type="GO" id="GO:0005507">
    <property type="term" value="F:copper ion binding"/>
    <property type="evidence" value="ECO:0007669"/>
    <property type="project" value="InterPro"/>
</dbReference>
<evidence type="ECO:0000313" key="6">
    <source>
        <dbReference type="EMBL" id="GGG85928.1"/>
    </source>
</evidence>
<comment type="caution">
    <text evidence="6">The sequence shown here is derived from an EMBL/GenBank/DDBJ whole genome shotgun (WGS) entry which is preliminary data.</text>
</comment>
<keyword evidence="3" id="KW-0186">Copper</keyword>